<gene>
    <name evidence="1" type="ORF">KQX54_018396</name>
</gene>
<name>A0AAV7IGN5_COTGL</name>
<dbReference type="Proteomes" id="UP000826195">
    <property type="component" value="Unassembled WGS sequence"/>
</dbReference>
<evidence type="ECO:0000313" key="1">
    <source>
        <dbReference type="EMBL" id="KAH0550253.1"/>
    </source>
</evidence>
<dbReference type="AlphaFoldDB" id="A0AAV7IGN5"/>
<reference evidence="1 2" key="1">
    <citation type="journal article" date="2021" name="J. Hered.">
        <title>A chromosome-level genome assembly of the parasitoid wasp, Cotesia glomerata (Hymenoptera: Braconidae).</title>
        <authorList>
            <person name="Pinto B.J."/>
            <person name="Weis J.J."/>
            <person name="Gamble T."/>
            <person name="Ode P.J."/>
            <person name="Paul R."/>
            <person name="Zaspel J.M."/>
        </authorList>
    </citation>
    <scope>NUCLEOTIDE SEQUENCE [LARGE SCALE GENOMIC DNA]</scope>
    <source>
        <strain evidence="1">CgM1</strain>
    </source>
</reference>
<proteinExistence type="predicted"/>
<comment type="caution">
    <text evidence="1">The sequence shown here is derived from an EMBL/GenBank/DDBJ whole genome shotgun (WGS) entry which is preliminary data.</text>
</comment>
<keyword evidence="2" id="KW-1185">Reference proteome</keyword>
<organism evidence="1 2">
    <name type="scientific">Cotesia glomerata</name>
    <name type="common">Lepidopteran parasitic wasp</name>
    <name type="synonym">Apanteles glomeratus</name>
    <dbReference type="NCBI Taxonomy" id="32391"/>
    <lineage>
        <taxon>Eukaryota</taxon>
        <taxon>Metazoa</taxon>
        <taxon>Ecdysozoa</taxon>
        <taxon>Arthropoda</taxon>
        <taxon>Hexapoda</taxon>
        <taxon>Insecta</taxon>
        <taxon>Pterygota</taxon>
        <taxon>Neoptera</taxon>
        <taxon>Endopterygota</taxon>
        <taxon>Hymenoptera</taxon>
        <taxon>Apocrita</taxon>
        <taxon>Ichneumonoidea</taxon>
        <taxon>Braconidae</taxon>
        <taxon>Microgastrinae</taxon>
        <taxon>Cotesia</taxon>
    </lineage>
</organism>
<accession>A0AAV7IGN5</accession>
<protein>
    <submittedName>
        <fullName evidence="1">Uncharacterized protein</fullName>
    </submittedName>
</protein>
<sequence>MDVSRGLKEREGEIASIIRDAHFYEETQNPIRVSFVWLCTLFFEVVGVKTTPKGECTNGTNEGTICDPSRRDVQGNRFVLHTPSHPTYVSCVLHSAIKTPANMPS</sequence>
<dbReference type="EMBL" id="JAHXZJ010001864">
    <property type="protein sequence ID" value="KAH0550253.1"/>
    <property type="molecule type" value="Genomic_DNA"/>
</dbReference>
<evidence type="ECO:0000313" key="2">
    <source>
        <dbReference type="Proteomes" id="UP000826195"/>
    </source>
</evidence>